<dbReference type="SUPFAM" id="SSF109604">
    <property type="entry name" value="HD-domain/PDEase-like"/>
    <property type="match status" value="1"/>
</dbReference>
<dbReference type="Proteomes" id="UP000293589">
    <property type="component" value="Chromosome"/>
</dbReference>
<accession>A0A4V0YB91</accession>
<dbReference type="EMBL" id="CP035464">
    <property type="protein sequence ID" value="QAY33432.1"/>
    <property type="molecule type" value="Genomic_DNA"/>
</dbReference>
<evidence type="ECO:0000313" key="3">
    <source>
        <dbReference type="Proteomes" id="UP000293589"/>
    </source>
</evidence>
<gene>
    <name evidence="2" type="ORF">ESN35_08455</name>
</gene>
<sequence>MVALPQSSHAEWGGAVPHSAPRRPVCNRTTLNGMEHHATDLLAVAEQLARERHAGQTDKAGAAYWTHPQRVSQGCTSDEARIAGWLHDLIEDTGTTAEELLTLGFPPDVVAAVQLDTRRPDESYMDYIQRIVDACDSQDPAVARAGRIAREVKMSDLRDNMNLDRLPTVTDTDRARVAKYRAAYSVLENSCAPAPGIDTTR</sequence>
<dbReference type="STRING" id="78344.BIGA_1470"/>
<dbReference type="Gene3D" id="1.10.3210.10">
    <property type="entry name" value="Hypothetical protein af1432"/>
    <property type="match status" value="1"/>
</dbReference>
<protein>
    <submittedName>
        <fullName evidence="2">HD domain-containing protein</fullName>
    </submittedName>
</protein>
<feature type="region of interest" description="Disordered" evidence="1">
    <location>
        <begin position="1"/>
        <end position="24"/>
    </location>
</feature>
<name>A0A4V0YB91_9BIFI</name>
<evidence type="ECO:0000256" key="1">
    <source>
        <dbReference type="SAM" id="MobiDB-lite"/>
    </source>
</evidence>
<proteinExistence type="predicted"/>
<dbReference type="KEGG" id="bgx:ESN35_08455"/>
<dbReference type="AlphaFoldDB" id="A0A4V0YB91"/>
<reference evidence="2 3" key="1">
    <citation type="submission" date="2019-01" db="EMBL/GenBank/DDBJ databases">
        <title>Complete genome sequence of Bifidobacterium gallinarum CACC 514.</title>
        <authorList>
            <person name="Jung M."/>
        </authorList>
    </citation>
    <scope>NUCLEOTIDE SEQUENCE [LARGE SCALE GENOMIC DNA]</scope>
    <source>
        <strain evidence="2 3">CACC 514</strain>
    </source>
</reference>
<evidence type="ECO:0000313" key="2">
    <source>
        <dbReference type="EMBL" id="QAY33432.1"/>
    </source>
</evidence>
<organism evidence="2 3">
    <name type="scientific">Bifidobacterium pullorum subsp. gallinarum</name>
    <dbReference type="NCBI Taxonomy" id="78344"/>
    <lineage>
        <taxon>Bacteria</taxon>
        <taxon>Bacillati</taxon>
        <taxon>Actinomycetota</taxon>
        <taxon>Actinomycetes</taxon>
        <taxon>Bifidobacteriales</taxon>
        <taxon>Bifidobacteriaceae</taxon>
        <taxon>Bifidobacterium</taxon>
    </lineage>
</organism>